<dbReference type="GO" id="GO:0005829">
    <property type="term" value="C:cytosol"/>
    <property type="evidence" value="ECO:0007669"/>
    <property type="project" value="TreeGrafter"/>
</dbReference>
<evidence type="ECO:0000256" key="3">
    <source>
        <dbReference type="ARBA" id="ARBA00038412"/>
    </source>
</evidence>
<gene>
    <name evidence="6" type="ORF">H8718_19620</name>
</gene>
<dbReference type="AlphaFoldDB" id="A0A926EL19"/>
<feature type="domain" description="HNH" evidence="5">
    <location>
        <begin position="90"/>
        <end position="140"/>
    </location>
</feature>
<dbReference type="InterPro" id="IPR002711">
    <property type="entry name" value="HNH"/>
</dbReference>
<dbReference type="Pfam" id="PF01844">
    <property type="entry name" value="HNH"/>
    <property type="match status" value="1"/>
</dbReference>
<organism evidence="6 7">
    <name type="scientific">Zhenhengia yiwuensis</name>
    <dbReference type="NCBI Taxonomy" id="2763666"/>
    <lineage>
        <taxon>Bacteria</taxon>
        <taxon>Bacillati</taxon>
        <taxon>Bacillota</taxon>
        <taxon>Clostridia</taxon>
        <taxon>Lachnospirales</taxon>
        <taxon>Lachnospiraceae</taxon>
        <taxon>Zhenhengia</taxon>
    </lineage>
</organism>
<keyword evidence="6" id="KW-0255">Endonuclease</keyword>
<dbReference type="Proteomes" id="UP000655830">
    <property type="component" value="Unassembled WGS sequence"/>
</dbReference>
<dbReference type="Gene3D" id="1.10.30.50">
    <property type="match status" value="1"/>
</dbReference>
<dbReference type="GO" id="GO:0004519">
    <property type="term" value="F:endonuclease activity"/>
    <property type="evidence" value="ECO:0007669"/>
    <property type="project" value="UniProtKB-KW"/>
</dbReference>
<evidence type="ECO:0000313" key="6">
    <source>
        <dbReference type="EMBL" id="MBC8581686.1"/>
    </source>
</evidence>
<dbReference type="CDD" id="cd00085">
    <property type="entry name" value="HNHc"/>
    <property type="match status" value="1"/>
</dbReference>
<keyword evidence="1" id="KW-0540">Nuclease</keyword>
<dbReference type="PANTHER" id="PTHR41286">
    <property type="entry name" value="HNH NUCLEASE YAJD-RELATED"/>
    <property type="match status" value="1"/>
</dbReference>
<evidence type="ECO:0000313" key="7">
    <source>
        <dbReference type="Proteomes" id="UP000655830"/>
    </source>
</evidence>
<comment type="caution">
    <text evidence="6">The sequence shown here is derived from an EMBL/GenBank/DDBJ whole genome shotgun (WGS) entry which is preliminary data.</text>
</comment>
<dbReference type="EMBL" id="JACRSY010000074">
    <property type="protein sequence ID" value="MBC8581686.1"/>
    <property type="molecule type" value="Genomic_DNA"/>
</dbReference>
<dbReference type="GO" id="GO:0016787">
    <property type="term" value="F:hydrolase activity"/>
    <property type="evidence" value="ECO:0007669"/>
    <property type="project" value="UniProtKB-KW"/>
</dbReference>
<dbReference type="PANTHER" id="PTHR41286:SF1">
    <property type="entry name" value="HNH NUCLEASE YAJD-RELATED"/>
    <property type="match status" value="1"/>
</dbReference>
<dbReference type="InterPro" id="IPR003615">
    <property type="entry name" value="HNH_nuc"/>
</dbReference>
<dbReference type="GO" id="GO:0008270">
    <property type="term" value="F:zinc ion binding"/>
    <property type="evidence" value="ECO:0007669"/>
    <property type="project" value="InterPro"/>
</dbReference>
<keyword evidence="2" id="KW-0378">Hydrolase</keyword>
<comment type="similarity">
    <text evidence="3">Belongs to the HNH nuclease family.</text>
</comment>
<evidence type="ECO:0000256" key="1">
    <source>
        <dbReference type="ARBA" id="ARBA00022722"/>
    </source>
</evidence>
<protein>
    <recommendedName>
        <fullName evidence="4">Putative HNH nuclease YajD</fullName>
    </recommendedName>
</protein>
<evidence type="ECO:0000256" key="2">
    <source>
        <dbReference type="ARBA" id="ARBA00022801"/>
    </source>
</evidence>
<evidence type="ECO:0000256" key="4">
    <source>
        <dbReference type="ARBA" id="ARBA00040194"/>
    </source>
</evidence>
<accession>A0A926EL19</accession>
<dbReference type="GO" id="GO:0003676">
    <property type="term" value="F:nucleic acid binding"/>
    <property type="evidence" value="ECO:0007669"/>
    <property type="project" value="InterPro"/>
</dbReference>
<proteinExistence type="inferred from homology"/>
<reference evidence="6" key="1">
    <citation type="submission" date="2020-08" db="EMBL/GenBank/DDBJ databases">
        <title>Genome public.</title>
        <authorList>
            <person name="Liu C."/>
            <person name="Sun Q."/>
        </authorList>
    </citation>
    <scope>NUCLEOTIDE SEQUENCE</scope>
    <source>
        <strain evidence="6">NSJ-12</strain>
    </source>
</reference>
<dbReference type="RefSeq" id="WP_249334731.1">
    <property type="nucleotide sequence ID" value="NZ_JACRSY010000074.1"/>
</dbReference>
<evidence type="ECO:0000259" key="5">
    <source>
        <dbReference type="Pfam" id="PF01844"/>
    </source>
</evidence>
<name>A0A926EL19_9FIRM</name>
<keyword evidence="7" id="KW-1185">Reference proteome</keyword>
<sequence>MGLKNLVDDNSKNVSKNNINRQYKRCLGCNDYPMCEERLPLYSKDNRCSRCNREFNRERNKRYKKIKDFYGSIEWKNKRNEVKDNSYHLCEICAAKGILKDAEHVHHIVSVWIKEGFDKRLDDSNLISLCEECHNQVHNKDIELLYGLSGYVESFIEDGVEIELCKSMDDVYQRVMNQ</sequence>